<evidence type="ECO:0000313" key="4">
    <source>
        <dbReference type="Proteomes" id="UP000478837"/>
    </source>
</evidence>
<dbReference type="InterPro" id="IPR001375">
    <property type="entry name" value="Peptidase_S9_cat"/>
</dbReference>
<dbReference type="PANTHER" id="PTHR42776:SF27">
    <property type="entry name" value="DIPEPTIDYL PEPTIDASE FAMILY MEMBER 6"/>
    <property type="match status" value="1"/>
</dbReference>
<protein>
    <submittedName>
        <fullName evidence="3">Alpha/beta fold hydrolase</fullName>
    </submittedName>
</protein>
<dbReference type="PANTHER" id="PTHR42776">
    <property type="entry name" value="SERINE PEPTIDASE S9 FAMILY MEMBER"/>
    <property type="match status" value="1"/>
</dbReference>
<gene>
    <name evidence="3" type="ORF">GTW09_06180</name>
</gene>
<dbReference type="Pfam" id="PF00326">
    <property type="entry name" value="Peptidase_S9"/>
    <property type="match status" value="1"/>
</dbReference>
<dbReference type="SUPFAM" id="SSF53474">
    <property type="entry name" value="alpha/beta-Hydrolases"/>
    <property type="match status" value="1"/>
</dbReference>
<dbReference type="Proteomes" id="UP000478837">
    <property type="component" value="Unassembled WGS sequence"/>
</dbReference>
<dbReference type="Gene3D" id="3.40.50.1820">
    <property type="entry name" value="alpha/beta hydrolase"/>
    <property type="match status" value="1"/>
</dbReference>
<dbReference type="GO" id="GO:0004252">
    <property type="term" value="F:serine-type endopeptidase activity"/>
    <property type="evidence" value="ECO:0007669"/>
    <property type="project" value="InterPro"/>
</dbReference>
<feature type="domain" description="Peptidase S9 prolyl oligopeptidase catalytic" evidence="2">
    <location>
        <begin position="449"/>
        <end position="659"/>
    </location>
</feature>
<evidence type="ECO:0000256" key="1">
    <source>
        <dbReference type="ARBA" id="ARBA00022801"/>
    </source>
</evidence>
<accession>A0A6L9MTI9</accession>
<dbReference type="InterPro" id="IPR002470">
    <property type="entry name" value="Peptidase_S9A"/>
</dbReference>
<sequence length="660" mass="74584">MLAVYSLFISSSTSASDKLPLDYFIKHGDYLDLQLSPDGKHLAARVRLDNKVVLGVLSTADMKIVGGVRPQNNDIIHSVTWVNNERLVFEYAEKQFSFDRPVPTGELFAMNFDGSKREMLYGYRASDEQTGSRITNKDDSLASQDVISLLENDDRYILIAEYPWDKEGNTYYNNRVRPAIISKLNITSGRKRKVDVLPHKRSVPLATKKGQVIFMRWQDETGNYHAAYRENNDSEWKNLEDVFSVAEDMIPRGLSEDEKYVYMTGFTGEEGIYTYFKLNLETGESSEIFQSHNTDIEQVIFDKQGLPAVGITYPGTSEYVYAQDTTRASEIHKALVDAFGEQTVTIASHTRDWKTLLVHVRSDVNPGEYYLFDSETLAAQFIWANSSWIDPRLLAPVKPINVTASDGEIIKGYLTLPKTQGKESSPENKPPLVVVIHGGPHQSGTRDFWDYNSEVQLLASRGYAVLQVNFRGSDGYGERYKKLGYREWGGKMIDDINDSVKWAIDQQLVDGDNVCAYGASYGGYAALMSVVKEPDLYNCTVGYVGIYDLEYMFTESDIPNNWGGKAYLQRVLGNDKAQLKAYSPLYHVDKIKAKVMLIHGSKDRRVPEINSEALSEALIKAGNPPEYLQYSQAGHGVFDEEDRRELYQGLIDFLDKNLKS</sequence>
<dbReference type="PRINTS" id="PR00862">
    <property type="entry name" value="PROLIGOPTASE"/>
</dbReference>
<dbReference type="InterPro" id="IPR029058">
    <property type="entry name" value="AB_hydrolase_fold"/>
</dbReference>
<dbReference type="GO" id="GO:0006508">
    <property type="term" value="P:proteolysis"/>
    <property type="evidence" value="ECO:0007669"/>
    <property type="project" value="InterPro"/>
</dbReference>
<keyword evidence="1 3" id="KW-0378">Hydrolase</keyword>
<dbReference type="AlphaFoldDB" id="A0A6L9MTI9"/>
<evidence type="ECO:0000313" key="3">
    <source>
        <dbReference type="EMBL" id="NDW21100.1"/>
    </source>
</evidence>
<organism evidence="3 4">
    <name type="scientific">Alteromonas hispanica</name>
    <dbReference type="NCBI Taxonomy" id="315421"/>
    <lineage>
        <taxon>Bacteria</taxon>
        <taxon>Pseudomonadati</taxon>
        <taxon>Pseudomonadota</taxon>
        <taxon>Gammaproteobacteria</taxon>
        <taxon>Alteromonadales</taxon>
        <taxon>Alteromonadaceae</taxon>
        <taxon>Alteromonas/Salinimonas group</taxon>
        <taxon>Alteromonas</taxon>
    </lineage>
</organism>
<reference evidence="3 4" key="1">
    <citation type="submission" date="2020-01" db="EMBL/GenBank/DDBJ databases">
        <title>Genomes of bacteria type strains.</title>
        <authorList>
            <person name="Chen J."/>
            <person name="Zhu S."/>
            <person name="Yang J."/>
        </authorList>
    </citation>
    <scope>NUCLEOTIDE SEQUENCE [LARGE SCALE GENOMIC DNA]</scope>
    <source>
        <strain evidence="3 4">LMG 22958</strain>
    </source>
</reference>
<comment type="caution">
    <text evidence="3">The sequence shown here is derived from an EMBL/GenBank/DDBJ whole genome shotgun (WGS) entry which is preliminary data.</text>
</comment>
<keyword evidence="4" id="KW-1185">Reference proteome</keyword>
<dbReference type="EMBL" id="JAAAWP010000003">
    <property type="protein sequence ID" value="NDW21100.1"/>
    <property type="molecule type" value="Genomic_DNA"/>
</dbReference>
<evidence type="ECO:0000259" key="2">
    <source>
        <dbReference type="Pfam" id="PF00326"/>
    </source>
</evidence>
<proteinExistence type="predicted"/>
<dbReference type="SUPFAM" id="SSF82171">
    <property type="entry name" value="DPP6 N-terminal domain-like"/>
    <property type="match status" value="1"/>
</dbReference>
<name>A0A6L9MTI9_9ALTE</name>